<name>A0A6J6I9X8_9ZZZZ</name>
<organism evidence="2">
    <name type="scientific">freshwater metagenome</name>
    <dbReference type="NCBI Taxonomy" id="449393"/>
    <lineage>
        <taxon>unclassified sequences</taxon>
        <taxon>metagenomes</taxon>
        <taxon>ecological metagenomes</taxon>
    </lineage>
</organism>
<feature type="compositionally biased region" description="Low complexity" evidence="1">
    <location>
        <begin position="56"/>
        <end position="70"/>
    </location>
</feature>
<dbReference type="AlphaFoldDB" id="A0A6J6I9X8"/>
<proteinExistence type="predicted"/>
<evidence type="ECO:0000313" key="2">
    <source>
        <dbReference type="EMBL" id="CAB4622490.1"/>
    </source>
</evidence>
<accession>A0A6J6I9X8</accession>
<reference evidence="2" key="1">
    <citation type="submission" date="2020-05" db="EMBL/GenBank/DDBJ databases">
        <authorList>
            <person name="Chiriac C."/>
            <person name="Salcher M."/>
            <person name="Ghai R."/>
            <person name="Kavagutti S V."/>
        </authorList>
    </citation>
    <scope>NUCLEOTIDE SEQUENCE</scope>
</reference>
<protein>
    <submittedName>
        <fullName evidence="2">Unannotated protein</fullName>
    </submittedName>
</protein>
<gene>
    <name evidence="2" type="ORF">UFOPK1835_01897</name>
</gene>
<dbReference type="EMBL" id="CAEZUP010000113">
    <property type="protein sequence ID" value="CAB4622490.1"/>
    <property type="molecule type" value="Genomic_DNA"/>
</dbReference>
<evidence type="ECO:0000256" key="1">
    <source>
        <dbReference type="SAM" id="MobiDB-lite"/>
    </source>
</evidence>
<sequence length="165" mass="17135">MVLVIAALLLAFFIFIALVATRRKDAADTVTDAHGSRLTPETSAAATQVPVDATKSKSSAKSSAKATNNKPTNKLPVGADAALWSIVEAVPDPRNHLALTRDLTGEVRITGTILDPAFQTNAQPARTESVAKPASPGVGSVRIIAERIQSAEPLAQDGDSLGRAS</sequence>
<feature type="region of interest" description="Disordered" evidence="1">
    <location>
        <begin position="32"/>
        <end position="75"/>
    </location>
</feature>